<evidence type="ECO:0000256" key="1">
    <source>
        <dbReference type="SAM" id="MobiDB-lite"/>
    </source>
</evidence>
<dbReference type="Proteomes" id="UP000288892">
    <property type="component" value="Unassembled WGS sequence"/>
</dbReference>
<keyword evidence="3" id="KW-1185">Reference proteome</keyword>
<reference evidence="2 3" key="1">
    <citation type="submission" date="2017-01" db="EMBL/GenBank/DDBJ databases">
        <title>The cable genome- insights into the physiology and evolution of filamentous bacteria capable of sulfide oxidation via long distance electron transfer.</title>
        <authorList>
            <person name="Schreiber L."/>
            <person name="Bjerg J.T."/>
            <person name="Boggild A."/>
            <person name="Van De Vossenberg J."/>
            <person name="Meysman F."/>
            <person name="Nielsen L.P."/>
            <person name="Schramm A."/>
            <person name="Kjeldsen K.U."/>
        </authorList>
    </citation>
    <scope>NUCLEOTIDE SEQUENCE [LARGE SCALE GENOMIC DNA]</scope>
    <source>
        <strain evidence="2">A5</strain>
    </source>
</reference>
<dbReference type="AlphaFoldDB" id="A0A444JC33"/>
<evidence type="ECO:0000313" key="3">
    <source>
        <dbReference type="Proteomes" id="UP000288892"/>
    </source>
</evidence>
<dbReference type="EMBL" id="MTKS01000286">
    <property type="protein sequence ID" value="RWX50648.1"/>
    <property type="molecule type" value="Genomic_DNA"/>
</dbReference>
<proteinExistence type="predicted"/>
<evidence type="ECO:0000313" key="2">
    <source>
        <dbReference type="EMBL" id="RWX50648.1"/>
    </source>
</evidence>
<name>A0A444JC33_9BACT</name>
<sequence length="42" mass="4661">MPGNLRRALLLYPVHKRRSPLLPGNPEIPQRGTKSVGRAEQG</sequence>
<protein>
    <submittedName>
        <fullName evidence="2">Uncharacterized protein</fullName>
    </submittedName>
</protein>
<feature type="region of interest" description="Disordered" evidence="1">
    <location>
        <begin position="16"/>
        <end position="42"/>
    </location>
</feature>
<organism evidence="2 3">
    <name type="scientific">Candidatus Electrothrix marina</name>
    <dbReference type="NCBI Taxonomy" id="1859130"/>
    <lineage>
        <taxon>Bacteria</taxon>
        <taxon>Pseudomonadati</taxon>
        <taxon>Thermodesulfobacteriota</taxon>
        <taxon>Desulfobulbia</taxon>
        <taxon>Desulfobulbales</taxon>
        <taxon>Desulfobulbaceae</taxon>
        <taxon>Candidatus Electrothrix</taxon>
    </lineage>
</organism>
<accession>A0A444JC33</accession>
<feature type="non-terminal residue" evidence="2">
    <location>
        <position position="42"/>
    </location>
</feature>
<gene>
    <name evidence="2" type="ORF">VU01_12864</name>
</gene>
<comment type="caution">
    <text evidence="2">The sequence shown here is derived from an EMBL/GenBank/DDBJ whole genome shotgun (WGS) entry which is preliminary data.</text>
</comment>